<evidence type="ECO:0000313" key="2">
    <source>
        <dbReference type="EMBL" id="RCS50509.1"/>
    </source>
</evidence>
<feature type="transmembrane region" description="Helical" evidence="1">
    <location>
        <begin position="12"/>
        <end position="33"/>
    </location>
</feature>
<name>A0A368KRN7_9BACT</name>
<dbReference type="EMBL" id="QPEX01000019">
    <property type="protein sequence ID" value="RCS50509.1"/>
    <property type="molecule type" value="Genomic_DNA"/>
</dbReference>
<protein>
    <submittedName>
        <fullName evidence="2">Uncharacterized protein</fullName>
    </submittedName>
</protein>
<evidence type="ECO:0000313" key="3">
    <source>
        <dbReference type="Proteomes" id="UP000253562"/>
    </source>
</evidence>
<keyword evidence="1" id="KW-0812">Transmembrane</keyword>
<dbReference type="RefSeq" id="WP_114368657.1">
    <property type="nucleotide sequence ID" value="NZ_QPEX01000019.1"/>
</dbReference>
<accession>A0A368KRN7</accession>
<feature type="transmembrane region" description="Helical" evidence="1">
    <location>
        <begin position="65"/>
        <end position="86"/>
    </location>
</feature>
<dbReference type="Proteomes" id="UP000253562">
    <property type="component" value="Unassembled WGS sequence"/>
</dbReference>
<evidence type="ECO:0000256" key="1">
    <source>
        <dbReference type="SAM" id="Phobius"/>
    </source>
</evidence>
<organism evidence="2 3">
    <name type="scientific">Bremerella cremea</name>
    <dbReference type="NCBI Taxonomy" id="1031537"/>
    <lineage>
        <taxon>Bacteria</taxon>
        <taxon>Pseudomonadati</taxon>
        <taxon>Planctomycetota</taxon>
        <taxon>Planctomycetia</taxon>
        <taxon>Pirellulales</taxon>
        <taxon>Pirellulaceae</taxon>
        <taxon>Bremerella</taxon>
    </lineage>
</organism>
<feature type="transmembrane region" description="Helical" evidence="1">
    <location>
        <begin position="151"/>
        <end position="177"/>
    </location>
</feature>
<reference evidence="2 3" key="1">
    <citation type="submission" date="2018-07" db="EMBL/GenBank/DDBJ databases">
        <title>Comparative genomes isolates from brazilian mangrove.</title>
        <authorList>
            <person name="De Araujo J.E."/>
            <person name="Taketani R.G."/>
            <person name="Silva M.C.P."/>
            <person name="Lourenco M.V."/>
            <person name="Oliveira V.M."/>
            <person name="Andreote F.D."/>
        </authorList>
    </citation>
    <scope>NUCLEOTIDE SEQUENCE [LARGE SCALE GENOMIC DNA]</scope>
    <source>
        <strain evidence="2 3">HEX PRIS-MGV</strain>
    </source>
</reference>
<keyword evidence="1" id="KW-0472">Membrane</keyword>
<proteinExistence type="predicted"/>
<gene>
    <name evidence="2" type="ORF">DTL42_10355</name>
</gene>
<dbReference type="AlphaFoldDB" id="A0A368KRN7"/>
<dbReference type="OrthoDB" id="678065at2"/>
<keyword evidence="1" id="KW-1133">Transmembrane helix</keyword>
<feature type="transmembrane region" description="Helical" evidence="1">
    <location>
        <begin position="107"/>
        <end position="127"/>
    </location>
</feature>
<comment type="caution">
    <text evidence="2">The sequence shown here is derived from an EMBL/GenBank/DDBJ whole genome shotgun (WGS) entry which is preliminary data.</text>
</comment>
<sequence length="196" mass="21665">MPWFVPHIRWADFPLMLGVAILGGLIAGVYGIVHDQVTFTISPEYFTKMKFAQFHYANFGWGDRVFAGTIGFLATWWAGMFAAWLLARRLVPHQPRLVALRQIGQGIACIFVSVLLFGTGGYLYGLWRGPAADNSNWKPLLRLMDVEHGWAFIRVAYIHNAGYLGILVGLVIALVCIRPAKPSPQQASLSGSSSDS</sequence>